<comment type="similarity">
    <text evidence="3">Belongs to the NAF1 family.</text>
</comment>
<dbReference type="Gene3D" id="2.40.10.230">
    <property type="entry name" value="Probable tRNA pseudouridine synthase domain"/>
    <property type="match status" value="1"/>
</dbReference>
<reference evidence="15" key="1">
    <citation type="submission" date="2021-01" db="EMBL/GenBank/DDBJ databases">
        <authorList>
            <person name="Bezrukov I."/>
        </authorList>
    </citation>
    <scope>NUCLEOTIDE SEQUENCE</scope>
</reference>
<feature type="compositionally biased region" description="Polar residues" evidence="14">
    <location>
        <begin position="730"/>
        <end position="762"/>
    </location>
</feature>
<dbReference type="GO" id="GO:0005634">
    <property type="term" value="C:nucleus"/>
    <property type="evidence" value="ECO:0007669"/>
    <property type="project" value="UniProtKB-SubCell"/>
</dbReference>
<evidence type="ECO:0000256" key="14">
    <source>
        <dbReference type="SAM" id="MobiDB-lite"/>
    </source>
</evidence>
<evidence type="ECO:0000256" key="10">
    <source>
        <dbReference type="ARBA" id="ARBA00022884"/>
    </source>
</evidence>
<accession>A0A8S1ZBF9</accession>
<feature type="compositionally biased region" description="Polar residues" evidence="14">
    <location>
        <begin position="685"/>
        <end position="722"/>
    </location>
</feature>
<evidence type="ECO:0000256" key="6">
    <source>
        <dbReference type="ARBA" id="ARBA00022552"/>
    </source>
</evidence>
<protein>
    <recommendedName>
        <fullName evidence="4">H/ACA ribonucleoprotein complex non-core subunit NAF1</fullName>
    </recommendedName>
</protein>
<name>A0A8S1ZBF9_ARAAE</name>
<dbReference type="GO" id="GO:0001522">
    <property type="term" value="P:pseudouridine synthesis"/>
    <property type="evidence" value="ECO:0007669"/>
    <property type="project" value="InterPro"/>
</dbReference>
<evidence type="ECO:0000256" key="13">
    <source>
        <dbReference type="ARBA" id="ARBA00023242"/>
    </source>
</evidence>
<feature type="compositionally biased region" description="Low complexity" evidence="14">
    <location>
        <begin position="763"/>
        <end position="775"/>
    </location>
</feature>
<feature type="compositionally biased region" description="Basic residues" evidence="14">
    <location>
        <begin position="780"/>
        <end position="800"/>
    </location>
</feature>
<evidence type="ECO:0000256" key="8">
    <source>
        <dbReference type="ARBA" id="ARBA00022676"/>
    </source>
</evidence>
<evidence type="ECO:0000256" key="4">
    <source>
        <dbReference type="ARBA" id="ARBA00021438"/>
    </source>
</evidence>
<keyword evidence="13" id="KW-0539">Nucleus</keyword>
<dbReference type="EMBL" id="LR999451">
    <property type="protein sequence ID" value="CAE5956431.1"/>
    <property type="molecule type" value="Genomic_DNA"/>
</dbReference>
<dbReference type="InterPro" id="IPR009000">
    <property type="entry name" value="Transl_B-barrel_sf"/>
</dbReference>
<keyword evidence="16" id="KW-1185">Reference proteome</keyword>
<dbReference type="FunFam" id="2.40.10.230:FF:000002">
    <property type="entry name" value="H/ACA ribonucleoprotein complex non-core subunit NAF1"/>
    <property type="match status" value="1"/>
</dbReference>
<feature type="compositionally biased region" description="Acidic residues" evidence="14">
    <location>
        <begin position="260"/>
        <end position="274"/>
    </location>
</feature>
<feature type="compositionally biased region" description="Basic and acidic residues" evidence="14">
    <location>
        <begin position="275"/>
        <end position="293"/>
    </location>
</feature>
<feature type="region of interest" description="Disordered" evidence="14">
    <location>
        <begin position="468"/>
        <end position="590"/>
    </location>
</feature>
<evidence type="ECO:0000313" key="16">
    <source>
        <dbReference type="Proteomes" id="UP000682877"/>
    </source>
</evidence>
<feature type="region of interest" description="Disordered" evidence="14">
    <location>
        <begin position="226"/>
        <end position="324"/>
    </location>
</feature>
<evidence type="ECO:0000256" key="5">
    <source>
        <dbReference type="ARBA" id="ARBA00022517"/>
    </source>
</evidence>
<dbReference type="InterPro" id="IPR007504">
    <property type="entry name" value="H/ACA_rnp_Gar1/Naf1"/>
</dbReference>
<organism evidence="15 16">
    <name type="scientific">Arabidopsis arenosa</name>
    <name type="common">Sand rock-cress</name>
    <name type="synonym">Cardaminopsis arenosa</name>
    <dbReference type="NCBI Taxonomy" id="38785"/>
    <lineage>
        <taxon>Eukaryota</taxon>
        <taxon>Viridiplantae</taxon>
        <taxon>Streptophyta</taxon>
        <taxon>Embryophyta</taxon>
        <taxon>Tracheophyta</taxon>
        <taxon>Spermatophyta</taxon>
        <taxon>Magnoliopsida</taxon>
        <taxon>eudicotyledons</taxon>
        <taxon>Gunneridae</taxon>
        <taxon>Pentapetalae</taxon>
        <taxon>rosids</taxon>
        <taxon>malvids</taxon>
        <taxon>Brassicales</taxon>
        <taxon>Brassicaceae</taxon>
        <taxon>Camelineae</taxon>
        <taxon>Arabidopsis</taxon>
    </lineage>
</organism>
<dbReference type="GO" id="GO:0006364">
    <property type="term" value="P:rRNA processing"/>
    <property type="evidence" value="ECO:0007669"/>
    <property type="project" value="UniProtKB-KW"/>
</dbReference>
<keyword evidence="7" id="KW-0597">Phosphoprotein</keyword>
<keyword evidence="11" id="KW-0472">Membrane</keyword>
<evidence type="ECO:0000256" key="2">
    <source>
        <dbReference type="ARBA" id="ARBA00004606"/>
    </source>
</evidence>
<comment type="subcellular location">
    <subcellularLocation>
        <location evidence="2">Membrane</location>
        <topology evidence="2">Single-pass type II membrane protein</topology>
    </subcellularLocation>
    <subcellularLocation>
        <location evidence="1">Nucleus</location>
    </subcellularLocation>
</comment>
<dbReference type="GO" id="GO:0003723">
    <property type="term" value="F:RNA binding"/>
    <property type="evidence" value="ECO:0007669"/>
    <property type="project" value="UniProtKB-KW"/>
</dbReference>
<dbReference type="Pfam" id="PF04410">
    <property type="entry name" value="Gar1"/>
    <property type="match status" value="1"/>
</dbReference>
<evidence type="ECO:0000256" key="3">
    <source>
        <dbReference type="ARBA" id="ARBA00009801"/>
    </source>
</evidence>
<dbReference type="Pfam" id="PF02485">
    <property type="entry name" value="Branch"/>
    <property type="match status" value="1"/>
</dbReference>
<feature type="compositionally biased region" description="Low complexity" evidence="14">
    <location>
        <begin position="247"/>
        <end position="259"/>
    </location>
</feature>
<dbReference type="GO" id="GO:0016020">
    <property type="term" value="C:membrane"/>
    <property type="evidence" value="ECO:0007669"/>
    <property type="project" value="UniProtKB-SubCell"/>
</dbReference>
<evidence type="ECO:0000256" key="11">
    <source>
        <dbReference type="ARBA" id="ARBA00023136"/>
    </source>
</evidence>
<dbReference type="AlphaFoldDB" id="A0A8S1ZBF9"/>
<dbReference type="PANTHER" id="PTHR45719">
    <property type="entry name" value="GLYCOSYLTRANSFERASE"/>
    <property type="match status" value="1"/>
</dbReference>
<evidence type="ECO:0000256" key="9">
    <source>
        <dbReference type="ARBA" id="ARBA00022679"/>
    </source>
</evidence>
<feature type="compositionally biased region" description="Polar residues" evidence="14">
    <location>
        <begin position="527"/>
        <end position="540"/>
    </location>
</feature>
<evidence type="ECO:0000256" key="12">
    <source>
        <dbReference type="ARBA" id="ARBA00023180"/>
    </source>
</evidence>
<feature type="compositionally biased region" description="Polar residues" evidence="14">
    <location>
        <begin position="572"/>
        <end position="587"/>
    </location>
</feature>
<sequence length="1242" mass="139021">MVGFPPNPAITVKEELALQVVVDQDPKVKTFKDSIDFPSIDSYLDFDSVTWLGSNRNIEEFSIEDTDFDFFEDGMEIPQEGVVTVSDVMRPESIEVKPELCDDMSGEVGVSLVRSEPMVEVKPVLCDVMSEEVGGSSIKSDSMVEVEPNVCVEMSANGGDEPAVKDSEPVVSENTRSMEGETEPVDVSDASVACPTMDLDESGLKKTDEGLACSIEVGLKKVSLAMDDDEKSDGDKGKADSVESESETSSSSSSSSDSSSSEEEESDEDESDEEENKKEEKFEDHMVMGKEGDLAGELEEGEIENLDEESGDDEIEDDEDDDDDEVNEMVAWSNDEDDDLGLQTKEPIRSKNELKELPPVPAVDVTLEPHHATLPVGVVLSVMSTQVIVEGMEKHSPLTEGSILWITEKRTPLGLVDEIFGPVKCPFYIVRFNSESEVPEGVSQGTPVSFVADFAQHILNIKELQKKGYDASGDNDEEIPDELEFSDDEKEAEYRRMQKMEKRGMMNDQKTGNTRNKKKKNRDLGRPTSSYSGEWTENQGSSSLSSNRSDPQMGGPLSNLGPRPQMDGFPPNNASWRPQSNQQNTYQLPPIPNQMGMPNLAPMQIPFMAMQNQNQMMFQPKFNGGQMPMPGGPGGLNFFPGQASAPWPALVGQNCFNQPFGMGRGIQQQPLPNELSFNLFSQGLQMHPPQSQMHRPQSQMNPHFQMPPQFQTNPQSPMNPQYQMMHRPQSPMNPQFQMQPQSDVRPPQSQIPQSPTNLQSPMESQSQGFSSGQSSERGRGFRGRGRGRGRFGRGRGRGRQQKLVSFRDPFARVKRHVSSHSGIRAFSDRKWIFPCLASLIMSITLLILLISGQFDGFFGEEDQLPLDVVSKSNEYFVESDFKQSLNSTAHVNLGPPRLAYLISGTKGDSHRMMRTLQAVYHPRNQYVLHLDLEAPPRERMELAMSVKSDPTFREMENVRVMSQSNLVTYKGPTMIACTLQAVAILLRESLHWDWFLNLSASDYPLVTQDDLLYVFSNLSRNVNFIENMQLTGWKLNQRAKSIIVDPALYLSKKSDIAWTTQRRSLPNSFKLFTGSAWIMLTRSFLEYCIWGWDNFPRTILMYYTNFVSSPEGYFHTVICNSKEFVNTAIGHDLHYIAWDSPPKQHPRSLSLKDFDNMVKSKAPFARKFHKNDPALDKIDKELLGRTHRFPPGGWCVGSSANGNDPCSVKGDDSVLKPGPGSERLQELVQTLSSDEFRRKQCS</sequence>
<keyword evidence="5" id="KW-0690">Ribosome biogenesis</keyword>
<keyword evidence="6" id="KW-0698">rRNA processing</keyword>
<dbReference type="InterPro" id="IPR038664">
    <property type="entry name" value="Gar1/Naf1_Cbf5-bd_sf"/>
</dbReference>
<feature type="compositionally biased region" description="Basic and acidic residues" evidence="14">
    <location>
        <begin position="492"/>
        <end position="505"/>
    </location>
</feature>
<feature type="compositionally biased region" description="Acidic residues" evidence="14">
    <location>
        <begin position="473"/>
        <end position="491"/>
    </location>
</feature>
<feature type="region of interest" description="Disordered" evidence="14">
    <location>
        <begin position="1206"/>
        <end position="1242"/>
    </location>
</feature>
<gene>
    <name evidence="15" type="ORF">AARE701A_LOCUS208</name>
</gene>
<evidence type="ECO:0000256" key="7">
    <source>
        <dbReference type="ARBA" id="ARBA00022553"/>
    </source>
</evidence>
<keyword evidence="8" id="KW-0328">Glycosyltransferase</keyword>
<keyword evidence="9" id="KW-0808">Transferase</keyword>
<keyword evidence="12" id="KW-0325">Glycoprotein</keyword>
<keyword evidence="10" id="KW-0694">RNA-binding</keyword>
<proteinExistence type="inferred from homology"/>
<feature type="compositionally biased region" description="Acidic residues" evidence="14">
    <location>
        <begin position="294"/>
        <end position="324"/>
    </location>
</feature>
<dbReference type="InterPro" id="IPR003406">
    <property type="entry name" value="Glyco_trans_14"/>
</dbReference>
<dbReference type="InterPro" id="IPR044610">
    <property type="entry name" value="GLCAT14A/B/C"/>
</dbReference>
<dbReference type="GO" id="GO:0015020">
    <property type="term" value="F:glucuronosyltransferase activity"/>
    <property type="evidence" value="ECO:0007669"/>
    <property type="project" value="InterPro"/>
</dbReference>
<dbReference type="PANTHER" id="PTHR45719:SF34">
    <property type="entry name" value="H_ACA RIBONUCLEOPROTEIN COMPLEX NON-CORE SUBUNIT NAF1"/>
    <property type="match status" value="1"/>
</dbReference>
<feature type="region of interest" description="Disordered" evidence="14">
    <location>
        <begin position="155"/>
        <end position="186"/>
    </location>
</feature>
<evidence type="ECO:0000313" key="15">
    <source>
        <dbReference type="EMBL" id="CAE5956431.1"/>
    </source>
</evidence>
<evidence type="ECO:0000256" key="1">
    <source>
        <dbReference type="ARBA" id="ARBA00004123"/>
    </source>
</evidence>
<dbReference type="Proteomes" id="UP000682877">
    <property type="component" value="Chromosome 1"/>
</dbReference>
<feature type="region of interest" description="Disordered" evidence="14">
    <location>
        <begin position="685"/>
        <end position="802"/>
    </location>
</feature>
<dbReference type="SUPFAM" id="SSF50447">
    <property type="entry name" value="Translation proteins"/>
    <property type="match status" value="1"/>
</dbReference>